<protein>
    <submittedName>
        <fullName evidence="2">Uncharacterized protein</fullName>
    </submittedName>
</protein>
<feature type="compositionally biased region" description="Basic and acidic residues" evidence="1">
    <location>
        <begin position="53"/>
        <end position="63"/>
    </location>
</feature>
<feature type="region of interest" description="Disordered" evidence="1">
    <location>
        <begin position="140"/>
        <end position="396"/>
    </location>
</feature>
<keyword evidence="3" id="KW-1185">Reference proteome</keyword>
<sequence>MPRGRGFWHHDPYYRQGYQYGRGSGRDRSSHRHSASPRLEGEPRRERRHTSPRRNEPHSREARASIPSPVTQAEDRNRDVTSMAASLVDLLGRLTPGSITGDIRDHIRPNLQSPTPAPSTSGGDTVMLTVGGTQDVLEIPKDLTPKESPLWGKDLSNKPGPQVYGTGETFKSREFVSSTDSTSSSSSTDEYESDKSDHRSSQSMGQKDKVDKQTFKSRDGEPSKGDKTAKQTKDKKETIKQSKPQKETIKPPKDQKETIKPQKDQKETKSVRKDKSKDELAIKLKRVDEGDTKFRTTEYQKEETTTNEIPRGRKGVEVARKDSSPDGPPEKKVKRDQTEKESAKKEAPKKVHWQEIPLGKKGTDKETVTNKNQEPTERKLSEREVEDTATVTDGVDDTPLPVKLEVRFKYLRPNGQVVEDLTLVSRYTPQEM</sequence>
<evidence type="ECO:0000256" key="1">
    <source>
        <dbReference type="SAM" id="MobiDB-lite"/>
    </source>
</evidence>
<gene>
    <name evidence="2" type="ORF">OFUS_LOCUS7418</name>
</gene>
<evidence type="ECO:0000313" key="3">
    <source>
        <dbReference type="Proteomes" id="UP000749559"/>
    </source>
</evidence>
<accession>A0A8J1U9N4</accession>
<feature type="region of interest" description="Disordered" evidence="1">
    <location>
        <begin position="94"/>
        <end position="128"/>
    </location>
</feature>
<reference evidence="2" key="1">
    <citation type="submission" date="2022-03" db="EMBL/GenBank/DDBJ databases">
        <authorList>
            <person name="Martin C."/>
        </authorList>
    </citation>
    <scope>NUCLEOTIDE SEQUENCE</scope>
</reference>
<comment type="caution">
    <text evidence="2">The sequence shown here is derived from an EMBL/GenBank/DDBJ whole genome shotgun (WGS) entry which is preliminary data.</text>
</comment>
<feature type="region of interest" description="Disordered" evidence="1">
    <location>
        <begin position="1"/>
        <end position="80"/>
    </location>
</feature>
<feature type="compositionally biased region" description="Polar residues" evidence="1">
    <location>
        <begin position="110"/>
        <end position="123"/>
    </location>
</feature>
<dbReference type="EMBL" id="CAIIXF020000004">
    <property type="protein sequence ID" value="CAH1780769.1"/>
    <property type="molecule type" value="Genomic_DNA"/>
</dbReference>
<name>A0A8J1U9N4_OWEFU</name>
<feature type="compositionally biased region" description="Basic and acidic residues" evidence="1">
    <location>
        <begin position="361"/>
        <end position="383"/>
    </location>
</feature>
<dbReference type="AlphaFoldDB" id="A0A8J1U9N4"/>
<feature type="compositionally biased region" description="Low complexity" evidence="1">
    <location>
        <begin position="177"/>
        <end position="188"/>
    </location>
</feature>
<feature type="compositionally biased region" description="Basic and acidic residues" evidence="1">
    <location>
        <begin position="193"/>
        <end position="353"/>
    </location>
</feature>
<proteinExistence type="predicted"/>
<organism evidence="2 3">
    <name type="scientific">Owenia fusiformis</name>
    <name type="common">Polychaete worm</name>
    <dbReference type="NCBI Taxonomy" id="6347"/>
    <lineage>
        <taxon>Eukaryota</taxon>
        <taxon>Metazoa</taxon>
        <taxon>Spiralia</taxon>
        <taxon>Lophotrochozoa</taxon>
        <taxon>Annelida</taxon>
        <taxon>Polychaeta</taxon>
        <taxon>Sedentaria</taxon>
        <taxon>Canalipalpata</taxon>
        <taxon>Sabellida</taxon>
        <taxon>Oweniida</taxon>
        <taxon>Oweniidae</taxon>
        <taxon>Owenia</taxon>
    </lineage>
</organism>
<dbReference type="Proteomes" id="UP000749559">
    <property type="component" value="Unassembled WGS sequence"/>
</dbReference>
<evidence type="ECO:0000313" key="2">
    <source>
        <dbReference type="EMBL" id="CAH1780769.1"/>
    </source>
</evidence>